<gene>
    <name evidence="1" type="ORF">ARMOST_18384</name>
</gene>
<dbReference type="EMBL" id="FUEG01000026">
    <property type="protein sequence ID" value="SJL14908.1"/>
    <property type="molecule type" value="Genomic_DNA"/>
</dbReference>
<dbReference type="AlphaFoldDB" id="A0A284S1N0"/>
<keyword evidence="2" id="KW-1185">Reference proteome</keyword>
<proteinExistence type="predicted"/>
<dbReference type="OrthoDB" id="3251070at2759"/>
<accession>A0A284S1N0</accession>
<evidence type="ECO:0000313" key="1">
    <source>
        <dbReference type="EMBL" id="SJL14908.1"/>
    </source>
</evidence>
<sequence>MTLLGVFIFKLNHNLFVHDCMHRLATFPPELLSEIFSHLQQLPLTYYYDTYSLGAGVDKCWAERNKSIRALSQTCRALKDALQPWVWQRIDCCFIPETAQSLWYKYVMENLQRKAEGMRSMSLEIRQSVRIITILTSKFCVDETFSALRGLLEILPQLQTIYVVRCKTAGACSKALKGLVIPTVTTLVTTTETANALTLACPNTTHLRCAGGIGGSVVGGLRSVQKCQILDGMIDWVKDLKLVDRLVINAPSTLHTLEIRRPVSWDLGILSENTAPTEWLRVIPKLSRLKGLRKLVITFPKSGKESFDVASIDAAKEAMKGLASRSGASTTLIVRSVIAPHYSHQRKEDYVVSEDIVIF</sequence>
<reference evidence="2" key="1">
    <citation type="journal article" date="2017" name="Nat. Ecol. Evol.">
        <title>Genome expansion and lineage-specific genetic innovations in the forest pathogenic fungi Armillaria.</title>
        <authorList>
            <person name="Sipos G."/>
            <person name="Prasanna A.N."/>
            <person name="Walter M.C."/>
            <person name="O'Connor E."/>
            <person name="Balint B."/>
            <person name="Krizsan K."/>
            <person name="Kiss B."/>
            <person name="Hess J."/>
            <person name="Varga T."/>
            <person name="Slot J."/>
            <person name="Riley R."/>
            <person name="Boka B."/>
            <person name="Rigling D."/>
            <person name="Barry K."/>
            <person name="Lee J."/>
            <person name="Mihaltcheva S."/>
            <person name="LaButti K."/>
            <person name="Lipzen A."/>
            <person name="Waldron R."/>
            <person name="Moloney N.M."/>
            <person name="Sperisen C."/>
            <person name="Kredics L."/>
            <person name="Vagvoelgyi C."/>
            <person name="Patrignani A."/>
            <person name="Fitzpatrick D."/>
            <person name="Nagy I."/>
            <person name="Doyle S."/>
            <person name="Anderson J.B."/>
            <person name="Grigoriev I.V."/>
            <person name="Gueldener U."/>
            <person name="Muensterkoetter M."/>
            <person name="Nagy L.G."/>
        </authorList>
    </citation>
    <scope>NUCLEOTIDE SEQUENCE [LARGE SCALE GENOMIC DNA]</scope>
    <source>
        <strain evidence="2">C18/9</strain>
    </source>
</reference>
<organism evidence="1 2">
    <name type="scientific">Armillaria ostoyae</name>
    <name type="common">Armillaria root rot fungus</name>
    <dbReference type="NCBI Taxonomy" id="47428"/>
    <lineage>
        <taxon>Eukaryota</taxon>
        <taxon>Fungi</taxon>
        <taxon>Dikarya</taxon>
        <taxon>Basidiomycota</taxon>
        <taxon>Agaricomycotina</taxon>
        <taxon>Agaricomycetes</taxon>
        <taxon>Agaricomycetidae</taxon>
        <taxon>Agaricales</taxon>
        <taxon>Marasmiineae</taxon>
        <taxon>Physalacriaceae</taxon>
        <taxon>Armillaria</taxon>
    </lineage>
</organism>
<protein>
    <recommendedName>
        <fullName evidence="3">F-box domain-containing protein</fullName>
    </recommendedName>
</protein>
<evidence type="ECO:0008006" key="3">
    <source>
        <dbReference type="Google" id="ProtNLM"/>
    </source>
</evidence>
<dbReference type="Proteomes" id="UP000219338">
    <property type="component" value="Unassembled WGS sequence"/>
</dbReference>
<dbReference type="OMA" id="VIAPHYS"/>
<evidence type="ECO:0000313" key="2">
    <source>
        <dbReference type="Proteomes" id="UP000219338"/>
    </source>
</evidence>
<name>A0A284S1N0_ARMOS</name>